<proteinExistence type="predicted"/>
<keyword evidence="2" id="KW-1133">Transmembrane helix</keyword>
<protein>
    <submittedName>
        <fullName evidence="3">Uncharacterized protein</fullName>
    </submittedName>
</protein>
<feature type="compositionally biased region" description="Polar residues" evidence="1">
    <location>
        <begin position="81"/>
        <end position="98"/>
    </location>
</feature>
<evidence type="ECO:0000313" key="3">
    <source>
        <dbReference type="EMBL" id="TFY67737.1"/>
    </source>
</evidence>
<feature type="transmembrane region" description="Helical" evidence="2">
    <location>
        <begin position="226"/>
        <end position="248"/>
    </location>
</feature>
<keyword evidence="2" id="KW-0812">Transmembrane</keyword>
<accession>A0A4Y9Z135</accession>
<dbReference type="EMBL" id="SEKV01000046">
    <property type="protein sequence ID" value="TFY67737.1"/>
    <property type="molecule type" value="Genomic_DNA"/>
</dbReference>
<evidence type="ECO:0000256" key="1">
    <source>
        <dbReference type="SAM" id="MobiDB-lite"/>
    </source>
</evidence>
<reference evidence="3 4" key="1">
    <citation type="submission" date="2019-01" db="EMBL/GenBank/DDBJ databases">
        <title>Genome sequencing of the rare red list fungi Fomitopsis rosea.</title>
        <authorList>
            <person name="Buettner E."/>
            <person name="Kellner H."/>
        </authorList>
    </citation>
    <scope>NUCLEOTIDE SEQUENCE [LARGE SCALE GENOMIC DNA]</scope>
    <source>
        <strain evidence="3 4">DSM 105464</strain>
    </source>
</reference>
<feature type="transmembrane region" description="Helical" evidence="2">
    <location>
        <begin position="197"/>
        <end position="219"/>
    </location>
</feature>
<name>A0A4Y9Z135_9APHY</name>
<sequence length="271" mass="29630">MHHSPRNDSFHGRFFRLSPSHESLSSGSPLPNAESNAVHSPAGMPASYYEDLVADAHQHRDSHRHYAHVLLSKETIISPITPETNTRASGTSSSQLQSMRPLDADDELQHTRPSMDHAANEHASEEASLRLVAGVLPQTDDVQKHPNRAAALDSKSHSRVALATERASIKGQRAIQTLQDKCSQLLDWLNEFACHCLVAALKLFFSLLGGLILLLAFVLKHLILGICYNIPPLILGGLICCALCQYDYCLPEKVPPLLPAGACRSVARTPM</sequence>
<evidence type="ECO:0000313" key="4">
    <source>
        <dbReference type="Proteomes" id="UP000298390"/>
    </source>
</evidence>
<feature type="region of interest" description="Disordered" evidence="1">
    <location>
        <begin position="20"/>
        <end position="42"/>
    </location>
</feature>
<feature type="compositionally biased region" description="Low complexity" evidence="1">
    <location>
        <begin position="20"/>
        <end position="31"/>
    </location>
</feature>
<comment type="caution">
    <text evidence="3">The sequence shown here is derived from an EMBL/GenBank/DDBJ whole genome shotgun (WGS) entry which is preliminary data.</text>
</comment>
<evidence type="ECO:0000256" key="2">
    <source>
        <dbReference type="SAM" id="Phobius"/>
    </source>
</evidence>
<dbReference type="AlphaFoldDB" id="A0A4Y9Z135"/>
<keyword evidence="2" id="KW-0472">Membrane</keyword>
<gene>
    <name evidence="3" type="ORF">EVJ58_g1439</name>
</gene>
<feature type="region of interest" description="Disordered" evidence="1">
    <location>
        <begin position="80"/>
        <end position="99"/>
    </location>
</feature>
<organism evidence="3 4">
    <name type="scientific">Rhodofomes roseus</name>
    <dbReference type="NCBI Taxonomy" id="34475"/>
    <lineage>
        <taxon>Eukaryota</taxon>
        <taxon>Fungi</taxon>
        <taxon>Dikarya</taxon>
        <taxon>Basidiomycota</taxon>
        <taxon>Agaricomycotina</taxon>
        <taxon>Agaricomycetes</taxon>
        <taxon>Polyporales</taxon>
        <taxon>Rhodofomes</taxon>
    </lineage>
</organism>
<dbReference type="Proteomes" id="UP000298390">
    <property type="component" value="Unassembled WGS sequence"/>
</dbReference>